<dbReference type="InterPro" id="IPR039298">
    <property type="entry name" value="ACOT13"/>
</dbReference>
<dbReference type="GeneID" id="28985988"/>
<evidence type="ECO:0000256" key="1">
    <source>
        <dbReference type="ARBA" id="ARBA00022801"/>
    </source>
</evidence>
<evidence type="ECO:0000313" key="3">
    <source>
        <dbReference type="Proteomes" id="UP000053611"/>
    </source>
</evidence>
<evidence type="ECO:0000313" key="2">
    <source>
        <dbReference type="EMBL" id="KLT42252.1"/>
    </source>
</evidence>
<organism evidence="2 3">
    <name type="scientific">Cutaneotrichosporon oleaginosum</name>
    <dbReference type="NCBI Taxonomy" id="879819"/>
    <lineage>
        <taxon>Eukaryota</taxon>
        <taxon>Fungi</taxon>
        <taxon>Dikarya</taxon>
        <taxon>Basidiomycota</taxon>
        <taxon>Agaricomycotina</taxon>
        <taxon>Tremellomycetes</taxon>
        <taxon>Trichosporonales</taxon>
        <taxon>Trichosporonaceae</taxon>
        <taxon>Cutaneotrichosporon</taxon>
    </lineage>
</organism>
<dbReference type="AlphaFoldDB" id="A0A0J0XME7"/>
<reference evidence="2 3" key="1">
    <citation type="submission" date="2015-03" db="EMBL/GenBank/DDBJ databases">
        <title>Genomics and transcriptomics of the oil-accumulating basidiomycete yeast T. oleaginosus allow insights into substrate utilization and the diverse evolutionary trajectories of mating systems in fungi.</title>
        <authorList>
            <consortium name="DOE Joint Genome Institute"/>
            <person name="Kourist R."/>
            <person name="Kracht O."/>
            <person name="Bracharz F."/>
            <person name="Lipzen A."/>
            <person name="Nolan M."/>
            <person name="Ohm R."/>
            <person name="Grigoriev I."/>
            <person name="Sun S."/>
            <person name="Heitman J."/>
            <person name="Bruck T."/>
            <person name="Nowrousian M."/>
        </authorList>
    </citation>
    <scope>NUCLEOTIDE SEQUENCE [LARGE SCALE GENOMIC DNA]</scope>
    <source>
        <strain evidence="2 3">IBC0246</strain>
    </source>
</reference>
<dbReference type="EMBL" id="KQ087207">
    <property type="protein sequence ID" value="KLT42252.1"/>
    <property type="molecule type" value="Genomic_DNA"/>
</dbReference>
<dbReference type="PANTHER" id="PTHR21660">
    <property type="entry name" value="THIOESTERASE SUPERFAMILY MEMBER-RELATED"/>
    <property type="match status" value="1"/>
</dbReference>
<dbReference type="STRING" id="879819.A0A0J0XME7"/>
<sequence length="172" mass="18399">MSDMIPFAGDAAATARGLLAMVRFARDLHAAPVPETMEPLPPLNARGGRSLPTRGWRSVYSVVITEDMCNPLGGLHGGAAATLIDTVNSASLAVLTTESFWGPPMLTGLTLTLDLAYYNACPAGTKARLTVTIEHLSGTLCNLRGELTDWETGKRFVTGSQVKTWRDLRGKL</sequence>
<dbReference type="Gene3D" id="3.10.129.10">
    <property type="entry name" value="Hotdog Thioesterase"/>
    <property type="match status" value="1"/>
</dbReference>
<dbReference type="GO" id="GO:0047617">
    <property type="term" value="F:fatty acyl-CoA hydrolase activity"/>
    <property type="evidence" value="ECO:0007669"/>
    <property type="project" value="InterPro"/>
</dbReference>
<accession>A0A0J0XME7</accession>
<keyword evidence="3" id="KW-1185">Reference proteome</keyword>
<keyword evidence="1" id="KW-0378">Hydrolase</keyword>
<dbReference type="Proteomes" id="UP000053611">
    <property type="component" value="Unassembled WGS sequence"/>
</dbReference>
<dbReference type="PANTHER" id="PTHR21660:SF1">
    <property type="entry name" value="ACYL-COENZYME A THIOESTERASE 13"/>
    <property type="match status" value="1"/>
</dbReference>
<name>A0A0J0XME7_9TREE</name>
<evidence type="ECO:0008006" key="4">
    <source>
        <dbReference type="Google" id="ProtNLM"/>
    </source>
</evidence>
<gene>
    <name evidence="2" type="ORF">CC85DRAFT_302459</name>
</gene>
<protein>
    <recommendedName>
        <fullName evidence="4">Thioesterase domain-containing protein</fullName>
    </recommendedName>
</protein>
<proteinExistence type="predicted"/>
<dbReference type="RefSeq" id="XP_018278743.1">
    <property type="nucleotide sequence ID" value="XM_018425385.1"/>
</dbReference>
<dbReference type="OrthoDB" id="2831072at2759"/>
<dbReference type="SUPFAM" id="SSF54637">
    <property type="entry name" value="Thioesterase/thiol ester dehydrase-isomerase"/>
    <property type="match status" value="1"/>
</dbReference>
<dbReference type="InterPro" id="IPR029069">
    <property type="entry name" value="HotDog_dom_sf"/>
</dbReference>